<reference evidence="2" key="2">
    <citation type="submission" date="2018-03" db="EMBL/GenBank/DDBJ databases">
        <title>The Triticum urartu genome reveals the dynamic nature of wheat genome evolution.</title>
        <authorList>
            <person name="Ling H."/>
            <person name="Ma B."/>
            <person name="Shi X."/>
            <person name="Liu H."/>
            <person name="Dong L."/>
            <person name="Sun H."/>
            <person name="Cao Y."/>
            <person name="Gao Q."/>
            <person name="Zheng S."/>
            <person name="Li Y."/>
            <person name="Yu Y."/>
            <person name="Du H."/>
            <person name="Qi M."/>
            <person name="Li Y."/>
            <person name="Yu H."/>
            <person name="Cui Y."/>
            <person name="Wang N."/>
            <person name="Chen C."/>
            <person name="Wu H."/>
            <person name="Zhao Y."/>
            <person name="Zhang J."/>
            <person name="Li Y."/>
            <person name="Zhou W."/>
            <person name="Zhang B."/>
            <person name="Hu W."/>
            <person name="Eijk M."/>
            <person name="Tang J."/>
            <person name="Witsenboer H."/>
            <person name="Zhao S."/>
            <person name="Li Z."/>
            <person name="Zhang A."/>
            <person name="Wang D."/>
            <person name="Liang C."/>
        </authorList>
    </citation>
    <scope>NUCLEOTIDE SEQUENCE [LARGE SCALE GENOMIC DNA]</scope>
    <source>
        <strain evidence="2">cv. G1812</strain>
    </source>
</reference>
<feature type="region of interest" description="Disordered" evidence="1">
    <location>
        <begin position="188"/>
        <end position="214"/>
    </location>
</feature>
<reference evidence="2" key="3">
    <citation type="submission" date="2022-06" db="UniProtKB">
        <authorList>
            <consortium name="EnsemblPlants"/>
        </authorList>
    </citation>
    <scope>IDENTIFICATION</scope>
</reference>
<evidence type="ECO:0000256" key="1">
    <source>
        <dbReference type="SAM" id="MobiDB-lite"/>
    </source>
</evidence>
<dbReference type="Gramene" id="TuG1812G0100004321.01.T01">
    <property type="protein sequence ID" value="TuG1812G0100004321.01.T01"/>
    <property type="gene ID" value="TuG1812G0100004321.01"/>
</dbReference>
<feature type="region of interest" description="Disordered" evidence="1">
    <location>
        <begin position="86"/>
        <end position="139"/>
    </location>
</feature>
<feature type="region of interest" description="Disordered" evidence="1">
    <location>
        <begin position="20"/>
        <end position="45"/>
    </location>
</feature>
<evidence type="ECO:0000313" key="3">
    <source>
        <dbReference type="Proteomes" id="UP000015106"/>
    </source>
</evidence>
<evidence type="ECO:0000313" key="2">
    <source>
        <dbReference type="EnsemblPlants" id="TuG1812G0100004321.01.T01"/>
    </source>
</evidence>
<proteinExistence type="predicted"/>
<name>A0A8R7K4H0_TRIUA</name>
<feature type="compositionally biased region" description="Gly residues" evidence="1">
    <location>
        <begin position="129"/>
        <end position="139"/>
    </location>
</feature>
<dbReference type="Proteomes" id="UP000015106">
    <property type="component" value="Chromosome 1"/>
</dbReference>
<sequence length="214" mass="21148">MGKGYHKKLGVNKAAIAGTGSGKSMAMRGGNGRRAGGAGPGGGAKAVAGAGGGGWGGAPKFSATDHSTIQTVSWQTYRSLTITRSSKAATAGEGKAKVAGGGNAKRSGGVVTAGPREGAVGAGRASPGGAKGVAGRAGGGGWGGAQPFSATGHSTFEMDVHPTNEYYDCSSDHGTFDTAAETMNEYYDEEENLGLSMDKGGDEDDGGQHDAEFL</sequence>
<dbReference type="EnsemblPlants" id="TuG1812G0100004321.01.T01">
    <property type="protein sequence ID" value="TuG1812G0100004321.01.T01"/>
    <property type="gene ID" value="TuG1812G0100004321.01"/>
</dbReference>
<feature type="compositionally biased region" description="Gly residues" evidence="1">
    <location>
        <begin position="29"/>
        <end position="45"/>
    </location>
</feature>
<accession>A0A8R7K4H0</accession>
<organism evidence="2 3">
    <name type="scientific">Triticum urartu</name>
    <name type="common">Red wild einkorn</name>
    <name type="synonym">Crithodium urartu</name>
    <dbReference type="NCBI Taxonomy" id="4572"/>
    <lineage>
        <taxon>Eukaryota</taxon>
        <taxon>Viridiplantae</taxon>
        <taxon>Streptophyta</taxon>
        <taxon>Embryophyta</taxon>
        <taxon>Tracheophyta</taxon>
        <taxon>Spermatophyta</taxon>
        <taxon>Magnoliopsida</taxon>
        <taxon>Liliopsida</taxon>
        <taxon>Poales</taxon>
        <taxon>Poaceae</taxon>
        <taxon>BOP clade</taxon>
        <taxon>Pooideae</taxon>
        <taxon>Triticodae</taxon>
        <taxon>Triticeae</taxon>
        <taxon>Triticinae</taxon>
        <taxon>Triticum</taxon>
    </lineage>
</organism>
<keyword evidence="3" id="KW-1185">Reference proteome</keyword>
<reference evidence="3" key="1">
    <citation type="journal article" date="2013" name="Nature">
        <title>Draft genome of the wheat A-genome progenitor Triticum urartu.</title>
        <authorList>
            <person name="Ling H.Q."/>
            <person name="Zhao S."/>
            <person name="Liu D."/>
            <person name="Wang J."/>
            <person name="Sun H."/>
            <person name="Zhang C."/>
            <person name="Fan H."/>
            <person name="Li D."/>
            <person name="Dong L."/>
            <person name="Tao Y."/>
            <person name="Gao C."/>
            <person name="Wu H."/>
            <person name="Li Y."/>
            <person name="Cui Y."/>
            <person name="Guo X."/>
            <person name="Zheng S."/>
            <person name="Wang B."/>
            <person name="Yu K."/>
            <person name="Liang Q."/>
            <person name="Yang W."/>
            <person name="Lou X."/>
            <person name="Chen J."/>
            <person name="Feng M."/>
            <person name="Jian J."/>
            <person name="Zhang X."/>
            <person name="Luo G."/>
            <person name="Jiang Y."/>
            <person name="Liu J."/>
            <person name="Wang Z."/>
            <person name="Sha Y."/>
            <person name="Zhang B."/>
            <person name="Wu H."/>
            <person name="Tang D."/>
            <person name="Shen Q."/>
            <person name="Xue P."/>
            <person name="Zou S."/>
            <person name="Wang X."/>
            <person name="Liu X."/>
            <person name="Wang F."/>
            <person name="Yang Y."/>
            <person name="An X."/>
            <person name="Dong Z."/>
            <person name="Zhang K."/>
            <person name="Zhang X."/>
            <person name="Luo M.C."/>
            <person name="Dvorak J."/>
            <person name="Tong Y."/>
            <person name="Wang J."/>
            <person name="Yang H."/>
            <person name="Li Z."/>
            <person name="Wang D."/>
            <person name="Zhang A."/>
            <person name="Wang J."/>
        </authorList>
    </citation>
    <scope>NUCLEOTIDE SEQUENCE</scope>
    <source>
        <strain evidence="3">cv. G1812</strain>
    </source>
</reference>
<protein>
    <submittedName>
        <fullName evidence="2">Uncharacterized protein</fullName>
    </submittedName>
</protein>
<dbReference type="AlphaFoldDB" id="A0A8R7K4H0"/>